<proteinExistence type="predicted"/>
<organism evidence="1 2">
    <name type="scientific">Panagrolaimus sp. ES5</name>
    <dbReference type="NCBI Taxonomy" id="591445"/>
    <lineage>
        <taxon>Eukaryota</taxon>
        <taxon>Metazoa</taxon>
        <taxon>Ecdysozoa</taxon>
        <taxon>Nematoda</taxon>
        <taxon>Chromadorea</taxon>
        <taxon>Rhabditida</taxon>
        <taxon>Tylenchina</taxon>
        <taxon>Panagrolaimomorpha</taxon>
        <taxon>Panagrolaimoidea</taxon>
        <taxon>Panagrolaimidae</taxon>
        <taxon>Panagrolaimus</taxon>
    </lineage>
</organism>
<evidence type="ECO:0000313" key="2">
    <source>
        <dbReference type="WBParaSite" id="ES5_v2.g21657.t1"/>
    </source>
</evidence>
<protein>
    <submittedName>
        <fullName evidence="2">Uncharacterized protein</fullName>
    </submittedName>
</protein>
<name>A0AC34FVX1_9BILA</name>
<reference evidence="2" key="1">
    <citation type="submission" date="2022-11" db="UniProtKB">
        <authorList>
            <consortium name="WormBaseParasite"/>
        </authorList>
    </citation>
    <scope>IDENTIFICATION</scope>
</reference>
<evidence type="ECO:0000313" key="1">
    <source>
        <dbReference type="Proteomes" id="UP000887579"/>
    </source>
</evidence>
<accession>A0AC34FVX1</accession>
<dbReference type="WBParaSite" id="ES5_v2.g21657.t1">
    <property type="protein sequence ID" value="ES5_v2.g21657.t1"/>
    <property type="gene ID" value="ES5_v2.g21657"/>
</dbReference>
<dbReference type="Proteomes" id="UP000887579">
    <property type="component" value="Unplaced"/>
</dbReference>
<sequence>MSRDAPSASFPSRSGNAETKQFDYAECEKKLKEATELILSANELLKVSKFVKISLKLAKQNLEKSASGLFQKWQSLKNCDDYATIDHYRSKIYDKVKEIREVVVNISNVFKKLNSDKIVSFSDTVTTVVVGYCRLDGTPKSKTPSFNNGNNPSSSS</sequence>